<evidence type="ECO:0000313" key="3">
    <source>
        <dbReference type="Proteomes" id="UP000332933"/>
    </source>
</evidence>
<reference evidence="2 3" key="1">
    <citation type="submission" date="2019-03" db="EMBL/GenBank/DDBJ databases">
        <authorList>
            <person name="Gaulin E."/>
            <person name="Dumas B."/>
        </authorList>
    </citation>
    <scope>NUCLEOTIDE SEQUENCE [LARGE SCALE GENOMIC DNA]</scope>
    <source>
        <strain evidence="2">CBS 568.67</strain>
    </source>
</reference>
<accession>A0A485K1X4</accession>
<dbReference type="OrthoDB" id="10659425at2759"/>
<dbReference type="AlphaFoldDB" id="A0A485K1X4"/>
<evidence type="ECO:0000313" key="1">
    <source>
        <dbReference type="EMBL" id="KAF0720743.1"/>
    </source>
</evidence>
<name>A0A485K1X4_9STRA</name>
<proteinExistence type="predicted"/>
<dbReference type="EMBL" id="CAADRA010000003">
    <property type="protein sequence ID" value="VFT77311.1"/>
    <property type="molecule type" value="Genomic_DNA"/>
</dbReference>
<gene>
    <name evidence="2" type="primary">Aste57867_85</name>
    <name evidence="1" type="ORF">As57867_000085</name>
    <name evidence="2" type="ORF">ASTE57867_85</name>
</gene>
<keyword evidence="3" id="KW-1185">Reference proteome</keyword>
<dbReference type="Proteomes" id="UP000332933">
    <property type="component" value="Unassembled WGS sequence"/>
</dbReference>
<reference evidence="1" key="2">
    <citation type="submission" date="2019-06" db="EMBL/GenBank/DDBJ databases">
        <title>Genomics analysis of Aphanomyces spp. identifies a new class of oomycete effector associated with host adaptation.</title>
        <authorList>
            <person name="Gaulin E."/>
        </authorList>
    </citation>
    <scope>NUCLEOTIDE SEQUENCE</scope>
    <source>
        <strain evidence="1">CBS 578.67</strain>
    </source>
</reference>
<protein>
    <submittedName>
        <fullName evidence="2">Aste57867_85 protein</fullName>
    </submittedName>
</protein>
<sequence length="183" mass="19581">MAGGYTHVSESHGAKTSRFRLSIALDTAPLLIQANGRRIDEVIFMGRCCRVYGKGWYNHRKAFQRADLDIAAKERKITMSGSTPPSQQRPPHGYIDGNEECLILALDCEAICAIGDVAVAMVAPLYYTSDVAICSTTSGPVFALPARGGGRTLASATIKSVLLKSPLGIIVWESVRALLVSAA</sequence>
<evidence type="ECO:0000313" key="2">
    <source>
        <dbReference type="EMBL" id="VFT77311.1"/>
    </source>
</evidence>
<dbReference type="EMBL" id="VJMH01000003">
    <property type="protein sequence ID" value="KAF0720743.1"/>
    <property type="molecule type" value="Genomic_DNA"/>
</dbReference>
<organism evidence="2 3">
    <name type="scientific">Aphanomyces stellatus</name>
    <dbReference type="NCBI Taxonomy" id="120398"/>
    <lineage>
        <taxon>Eukaryota</taxon>
        <taxon>Sar</taxon>
        <taxon>Stramenopiles</taxon>
        <taxon>Oomycota</taxon>
        <taxon>Saprolegniomycetes</taxon>
        <taxon>Saprolegniales</taxon>
        <taxon>Verrucalvaceae</taxon>
        <taxon>Aphanomyces</taxon>
    </lineage>
</organism>